<gene>
    <name evidence="1" type="ORF">LCGC14_1439300</name>
</gene>
<comment type="caution">
    <text evidence="1">The sequence shown here is derived from an EMBL/GenBank/DDBJ whole genome shotgun (WGS) entry which is preliminary data.</text>
</comment>
<dbReference type="SUPFAM" id="SSF53254">
    <property type="entry name" value="Phosphoglycerate mutase-like"/>
    <property type="match status" value="1"/>
</dbReference>
<sequence length="237" mass="27559">MDTEKIWKEGEWTNEARQIIDGLKKFPDNSKIILILRHSHRNEAKAFEKAQKERLTPQGHAIAKKFGKNLPNNRPIKIFYSIIWRCEETAKNIHEGFKSIGGASELEGALKPLQDVGIADRKFFLNEFTNVPFFDIFYRWVVGFYKPNVWTPFIEYCKSTAHTILDHLKNTPENGLNIFVSHDMNVMALRFGWFGLLPTKWVKFLGGFAFSIEEDKLLLLDNGELKPVAIPHWWKKP</sequence>
<reference evidence="1" key="1">
    <citation type="journal article" date="2015" name="Nature">
        <title>Complex archaea that bridge the gap between prokaryotes and eukaryotes.</title>
        <authorList>
            <person name="Spang A."/>
            <person name="Saw J.H."/>
            <person name="Jorgensen S.L."/>
            <person name="Zaremba-Niedzwiedzka K."/>
            <person name="Martijn J."/>
            <person name="Lind A.E."/>
            <person name="van Eijk R."/>
            <person name="Schleper C."/>
            <person name="Guy L."/>
            <person name="Ettema T.J."/>
        </authorList>
    </citation>
    <scope>NUCLEOTIDE SEQUENCE</scope>
</reference>
<dbReference type="InterPro" id="IPR029033">
    <property type="entry name" value="His_PPase_superfam"/>
</dbReference>
<dbReference type="AlphaFoldDB" id="A0A0F9K7D1"/>
<accession>A0A0F9K7D1</accession>
<evidence type="ECO:0008006" key="2">
    <source>
        <dbReference type="Google" id="ProtNLM"/>
    </source>
</evidence>
<name>A0A0F9K7D1_9ZZZZ</name>
<proteinExistence type="predicted"/>
<organism evidence="1">
    <name type="scientific">marine sediment metagenome</name>
    <dbReference type="NCBI Taxonomy" id="412755"/>
    <lineage>
        <taxon>unclassified sequences</taxon>
        <taxon>metagenomes</taxon>
        <taxon>ecological metagenomes</taxon>
    </lineage>
</organism>
<dbReference type="EMBL" id="LAZR01009790">
    <property type="protein sequence ID" value="KKM70581.1"/>
    <property type="molecule type" value="Genomic_DNA"/>
</dbReference>
<dbReference type="Gene3D" id="3.40.50.1240">
    <property type="entry name" value="Phosphoglycerate mutase-like"/>
    <property type="match status" value="1"/>
</dbReference>
<protein>
    <recommendedName>
        <fullName evidence="2">Histidine phosphatase family protein</fullName>
    </recommendedName>
</protein>
<evidence type="ECO:0000313" key="1">
    <source>
        <dbReference type="EMBL" id="KKM70581.1"/>
    </source>
</evidence>